<sequence>MASFGFCFASFPFDTSLKMASASSEPQIKTRIKINSPNINVLEFGNDNPLPALWEGRTWFGRSWRWEKGHCPMIVVVTGIIEEYADAGRTIDALVVYLTLLVSNCAPNVYTYSVVIKALAADPDPKFLEVAKERKAGGGQAVSGGNGKLRALWLDKMDVIEVLKGGLQERLVKAFTTFCLIDSEYSDSDDDYVAKIVLQIDLGVLPS</sequence>
<dbReference type="AlphaFoldDB" id="A0AAW1W5G6"/>
<dbReference type="EMBL" id="JBEDUW010000006">
    <property type="protein sequence ID" value="KAK9920150.1"/>
    <property type="molecule type" value="Genomic_DNA"/>
</dbReference>
<evidence type="ECO:0000313" key="1">
    <source>
        <dbReference type="EMBL" id="KAK9920150.1"/>
    </source>
</evidence>
<organism evidence="1 2">
    <name type="scientific">Rubus argutus</name>
    <name type="common">Southern blackberry</name>
    <dbReference type="NCBI Taxonomy" id="59490"/>
    <lineage>
        <taxon>Eukaryota</taxon>
        <taxon>Viridiplantae</taxon>
        <taxon>Streptophyta</taxon>
        <taxon>Embryophyta</taxon>
        <taxon>Tracheophyta</taxon>
        <taxon>Spermatophyta</taxon>
        <taxon>Magnoliopsida</taxon>
        <taxon>eudicotyledons</taxon>
        <taxon>Gunneridae</taxon>
        <taxon>Pentapetalae</taxon>
        <taxon>rosids</taxon>
        <taxon>fabids</taxon>
        <taxon>Rosales</taxon>
        <taxon>Rosaceae</taxon>
        <taxon>Rosoideae</taxon>
        <taxon>Rosoideae incertae sedis</taxon>
        <taxon>Rubus</taxon>
    </lineage>
</organism>
<reference evidence="1 2" key="1">
    <citation type="journal article" date="2023" name="G3 (Bethesda)">
        <title>A chromosome-length genome assembly and annotation of blackberry (Rubus argutus, cv. 'Hillquist').</title>
        <authorList>
            <person name="Bruna T."/>
            <person name="Aryal R."/>
            <person name="Dudchenko O."/>
            <person name="Sargent D.J."/>
            <person name="Mead D."/>
            <person name="Buti M."/>
            <person name="Cavallini A."/>
            <person name="Hytonen T."/>
            <person name="Andres J."/>
            <person name="Pham M."/>
            <person name="Weisz D."/>
            <person name="Mascagni F."/>
            <person name="Usai G."/>
            <person name="Natali L."/>
            <person name="Bassil N."/>
            <person name="Fernandez G.E."/>
            <person name="Lomsadze A."/>
            <person name="Armour M."/>
            <person name="Olukolu B."/>
            <person name="Poorten T."/>
            <person name="Britton C."/>
            <person name="Davik J."/>
            <person name="Ashrafi H."/>
            <person name="Aiden E.L."/>
            <person name="Borodovsky M."/>
            <person name="Worthington M."/>
        </authorList>
    </citation>
    <scope>NUCLEOTIDE SEQUENCE [LARGE SCALE GENOMIC DNA]</scope>
    <source>
        <strain evidence="1">PI 553951</strain>
    </source>
</reference>
<dbReference type="Gene3D" id="1.25.40.10">
    <property type="entry name" value="Tetratricopeptide repeat domain"/>
    <property type="match status" value="1"/>
</dbReference>
<name>A0AAW1W5G6_RUBAR</name>
<proteinExistence type="predicted"/>
<gene>
    <name evidence="1" type="ORF">M0R45_028710</name>
</gene>
<comment type="caution">
    <text evidence="1">The sequence shown here is derived from an EMBL/GenBank/DDBJ whole genome shotgun (WGS) entry which is preliminary data.</text>
</comment>
<evidence type="ECO:0000313" key="2">
    <source>
        <dbReference type="Proteomes" id="UP001457282"/>
    </source>
</evidence>
<keyword evidence="2" id="KW-1185">Reference proteome</keyword>
<protein>
    <submittedName>
        <fullName evidence="1">Uncharacterized protein</fullName>
    </submittedName>
</protein>
<dbReference type="InterPro" id="IPR011990">
    <property type="entry name" value="TPR-like_helical_dom_sf"/>
</dbReference>
<accession>A0AAW1W5G6</accession>
<dbReference type="Proteomes" id="UP001457282">
    <property type="component" value="Unassembled WGS sequence"/>
</dbReference>